<dbReference type="InterPro" id="IPR004910">
    <property type="entry name" value="Yippee/Mis18/Cereblon"/>
</dbReference>
<evidence type="ECO:0000259" key="3">
    <source>
        <dbReference type="PROSITE" id="PS51792"/>
    </source>
</evidence>
<dbReference type="InterPro" id="IPR034751">
    <property type="entry name" value="Yippee"/>
</dbReference>
<name>A0A8T0JTE5_PHAAN</name>
<dbReference type="InterPro" id="IPR011692">
    <property type="entry name" value="Stress_up-reg_Nod19"/>
</dbReference>
<reference evidence="4 5" key="1">
    <citation type="submission" date="2020-05" db="EMBL/GenBank/DDBJ databases">
        <title>Vigna angularis (adzuki bean) Var. LongXiaoDou No. 4 denovo assembly.</title>
        <authorList>
            <person name="Xiang H."/>
        </authorList>
    </citation>
    <scope>NUCLEOTIDE SEQUENCE [LARGE SCALE GENOMIC DNA]</scope>
    <source>
        <tissue evidence="4">Leaf</tissue>
    </source>
</reference>
<keyword evidence="2" id="KW-0862">Zinc</keyword>
<accession>A0A8T0JTE5</accession>
<evidence type="ECO:0000313" key="4">
    <source>
        <dbReference type="EMBL" id="KAG2381023.1"/>
    </source>
</evidence>
<evidence type="ECO:0000256" key="1">
    <source>
        <dbReference type="ARBA" id="ARBA00022723"/>
    </source>
</evidence>
<dbReference type="Pfam" id="PF03226">
    <property type="entry name" value="Yippee-Mis18"/>
    <property type="match status" value="1"/>
</dbReference>
<dbReference type="Proteomes" id="UP000743370">
    <property type="component" value="Unassembled WGS sequence"/>
</dbReference>
<dbReference type="PROSITE" id="PS51792">
    <property type="entry name" value="YIPPEE"/>
    <property type="match status" value="1"/>
</dbReference>
<dbReference type="GO" id="GO:0046872">
    <property type="term" value="F:metal ion binding"/>
    <property type="evidence" value="ECO:0007669"/>
    <property type="project" value="UniProtKB-KW"/>
</dbReference>
<evidence type="ECO:0000256" key="2">
    <source>
        <dbReference type="ARBA" id="ARBA00022833"/>
    </source>
</evidence>
<dbReference type="Pfam" id="PF07712">
    <property type="entry name" value="SURNod19"/>
    <property type="match status" value="1"/>
</dbReference>
<dbReference type="PANTHER" id="PTHR33390:SF4">
    <property type="entry name" value="STRESS UP-REGULATED NOD 19-RELATED"/>
    <property type="match status" value="1"/>
</dbReference>
<dbReference type="AlphaFoldDB" id="A0A8T0JTE5"/>
<sequence>MVLLPSSTYSIVLESDKNYIQSSTFLSEKIEVGPGKVVVKILFDIDFPKGHIGVKSFDVEVVDEDGNSIPLYETYLHHWFAIKYIENISMSDYIKQSHDLRNGIEYKRNDGACQGFLLPHYWGLGAESRGASSNLPDPFAVELGNPAKIKHGFKEGYLASWLLIHVAHMIEKIVQSVDVPLKFYILDSTDRVRSNGSTPIHDCQCVKARYGALQAIQIFISFGPNTVLTTSLGCLSTPLLSSYINPLVVLKKTHNFIFFISFTSMDPRATYSCRNCQTPIAYRAELLSKSYMAKTGQAFLFSHARNIVFGQKQERNMITGVYTIAGIFCSNCGEELGWKYLQASEARQKFKEGKFIIERSKISKQY</sequence>
<evidence type="ECO:0000313" key="5">
    <source>
        <dbReference type="Proteomes" id="UP000743370"/>
    </source>
</evidence>
<dbReference type="EMBL" id="JABFOF010000009">
    <property type="protein sequence ID" value="KAG2381023.1"/>
    <property type="molecule type" value="Genomic_DNA"/>
</dbReference>
<organism evidence="4 5">
    <name type="scientific">Phaseolus angularis</name>
    <name type="common">Azuki bean</name>
    <name type="synonym">Vigna angularis</name>
    <dbReference type="NCBI Taxonomy" id="3914"/>
    <lineage>
        <taxon>Eukaryota</taxon>
        <taxon>Viridiplantae</taxon>
        <taxon>Streptophyta</taxon>
        <taxon>Embryophyta</taxon>
        <taxon>Tracheophyta</taxon>
        <taxon>Spermatophyta</taxon>
        <taxon>Magnoliopsida</taxon>
        <taxon>eudicotyledons</taxon>
        <taxon>Gunneridae</taxon>
        <taxon>Pentapetalae</taxon>
        <taxon>rosids</taxon>
        <taxon>fabids</taxon>
        <taxon>Fabales</taxon>
        <taxon>Fabaceae</taxon>
        <taxon>Papilionoideae</taxon>
        <taxon>50 kb inversion clade</taxon>
        <taxon>NPAAA clade</taxon>
        <taxon>indigoferoid/millettioid clade</taxon>
        <taxon>Phaseoleae</taxon>
        <taxon>Vigna</taxon>
    </lineage>
</organism>
<gene>
    <name evidence="4" type="ORF">HKW66_Vig0203960</name>
</gene>
<comment type="caution">
    <text evidence="4">The sequence shown here is derived from an EMBL/GenBank/DDBJ whole genome shotgun (WGS) entry which is preliminary data.</text>
</comment>
<dbReference type="PANTHER" id="PTHR33390">
    <property type="entry name" value="STRESS UP-REGULATED NOD 19 PROTEIN"/>
    <property type="match status" value="1"/>
</dbReference>
<proteinExistence type="predicted"/>
<feature type="domain" description="Yippee" evidence="3">
    <location>
        <begin position="269"/>
        <end position="366"/>
    </location>
</feature>
<keyword evidence="1" id="KW-0479">Metal-binding</keyword>
<protein>
    <submittedName>
        <fullName evidence="4">Protein yippee-like</fullName>
    </submittedName>
</protein>